<dbReference type="NCBIfam" id="TIGR01488">
    <property type="entry name" value="HAD-SF-IB"/>
    <property type="match status" value="1"/>
</dbReference>
<keyword evidence="13" id="KW-1185">Reference proteome</keyword>
<dbReference type="GO" id="GO:0036424">
    <property type="term" value="F:L-phosphoserine phosphatase activity"/>
    <property type="evidence" value="ECO:0007669"/>
    <property type="project" value="InterPro"/>
</dbReference>
<dbReference type="InterPro" id="IPR050582">
    <property type="entry name" value="HAD-like_SerB"/>
</dbReference>
<evidence type="ECO:0000256" key="8">
    <source>
        <dbReference type="ARBA" id="ARBA00022801"/>
    </source>
</evidence>
<protein>
    <recommendedName>
        <fullName evidence="5">Phosphoserine phosphatase</fullName>
        <ecNumber evidence="4">3.1.3.3</ecNumber>
    </recommendedName>
    <alternativeName>
        <fullName evidence="11">O-phosphoserine phosphohydrolase</fullName>
    </alternativeName>
</protein>
<dbReference type="OrthoDB" id="27226at2759"/>
<dbReference type="GO" id="GO:0000287">
    <property type="term" value="F:magnesium ion binding"/>
    <property type="evidence" value="ECO:0007669"/>
    <property type="project" value="TreeGrafter"/>
</dbReference>
<comment type="cofactor">
    <cofactor evidence="1">
        <name>Mg(2+)</name>
        <dbReference type="ChEBI" id="CHEBI:18420"/>
    </cofactor>
</comment>
<proteinExistence type="inferred from homology"/>
<comment type="caution">
    <text evidence="12">The sequence shown here is derived from an EMBL/GenBank/DDBJ whole genome shotgun (WGS) entry which is preliminary data.</text>
</comment>
<keyword evidence="9" id="KW-0460">Magnesium</keyword>
<comment type="similarity">
    <text evidence="3">Belongs to the HAD-like hydrolase superfamily. SerB family.</text>
</comment>
<dbReference type="InterPro" id="IPR004469">
    <property type="entry name" value="PSP"/>
</dbReference>
<keyword evidence="10" id="KW-0718">Serine biosynthesis</keyword>
<evidence type="ECO:0000256" key="7">
    <source>
        <dbReference type="ARBA" id="ARBA00022723"/>
    </source>
</evidence>
<evidence type="ECO:0000256" key="3">
    <source>
        <dbReference type="ARBA" id="ARBA00009184"/>
    </source>
</evidence>
<dbReference type="Gene3D" id="3.40.50.1000">
    <property type="entry name" value="HAD superfamily/HAD-like"/>
    <property type="match status" value="1"/>
</dbReference>
<evidence type="ECO:0000256" key="9">
    <source>
        <dbReference type="ARBA" id="ARBA00022842"/>
    </source>
</evidence>
<gene>
    <name evidence="12" type="ORF">PACLA_8A029230</name>
</gene>
<dbReference type="Proteomes" id="UP001152795">
    <property type="component" value="Unassembled WGS sequence"/>
</dbReference>
<dbReference type="GO" id="GO:0006564">
    <property type="term" value="P:L-serine biosynthetic process"/>
    <property type="evidence" value="ECO:0007669"/>
    <property type="project" value="UniProtKB-KW"/>
</dbReference>
<evidence type="ECO:0000313" key="12">
    <source>
        <dbReference type="EMBL" id="CAB3977817.1"/>
    </source>
</evidence>
<dbReference type="GO" id="GO:0005737">
    <property type="term" value="C:cytoplasm"/>
    <property type="evidence" value="ECO:0007669"/>
    <property type="project" value="TreeGrafter"/>
</dbReference>
<dbReference type="InterPro" id="IPR036412">
    <property type="entry name" value="HAD-like_sf"/>
</dbReference>
<dbReference type="SUPFAM" id="SSF56784">
    <property type="entry name" value="HAD-like"/>
    <property type="match status" value="1"/>
</dbReference>
<reference evidence="12" key="1">
    <citation type="submission" date="2020-04" db="EMBL/GenBank/DDBJ databases">
        <authorList>
            <person name="Alioto T."/>
            <person name="Alioto T."/>
            <person name="Gomez Garrido J."/>
        </authorList>
    </citation>
    <scope>NUCLEOTIDE SEQUENCE</scope>
    <source>
        <strain evidence="12">A484AB</strain>
    </source>
</reference>
<dbReference type="Gene3D" id="1.10.150.210">
    <property type="entry name" value="Phosphoserine phosphatase, domain 2"/>
    <property type="match status" value="1"/>
</dbReference>
<accession>A0A6S7FJX7</accession>
<evidence type="ECO:0000256" key="11">
    <source>
        <dbReference type="ARBA" id="ARBA00031693"/>
    </source>
</evidence>
<dbReference type="EMBL" id="CACRXK020000073">
    <property type="protein sequence ID" value="CAB3977817.1"/>
    <property type="molecule type" value="Genomic_DNA"/>
</dbReference>
<dbReference type="Pfam" id="PF00702">
    <property type="entry name" value="Hydrolase"/>
    <property type="match status" value="1"/>
</dbReference>
<comment type="pathway">
    <text evidence="2">Amino-acid biosynthesis; L-serine biosynthesis; L-serine from 3-phospho-D-glycerate: step 3/3.</text>
</comment>
<dbReference type="EC" id="3.1.3.3" evidence="4"/>
<dbReference type="InterPro" id="IPR023214">
    <property type="entry name" value="HAD_sf"/>
</dbReference>
<dbReference type="PANTHER" id="PTHR43344">
    <property type="entry name" value="PHOSPHOSERINE PHOSPHATASE"/>
    <property type="match status" value="1"/>
</dbReference>
<dbReference type="PANTHER" id="PTHR43344:SF2">
    <property type="entry name" value="PHOSPHOSERINE PHOSPHATASE"/>
    <property type="match status" value="1"/>
</dbReference>
<evidence type="ECO:0000313" key="13">
    <source>
        <dbReference type="Proteomes" id="UP001152795"/>
    </source>
</evidence>
<organism evidence="12 13">
    <name type="scientific">Paramuricea clavata</name>
    <name type="common">Red gorgonian</name>
    <name type="synonym">Violescent sea-whip</name>
    <dbReference type="NCBI Taxonomy" id="317549"/>
    <lineage>
        <taxon>Eukaryota</taxon>
        <taxon>Metazoa</taxon>
        <taxon>Cnidaria</taxon>
        <taxon>Anthozoa</taxon>
        <taxon>Octocorallia</taxon>
        <taxon>Malacalcyonacea</taxon>
        <taxon>Plexauridae</taxon>
        <taxon>Paramuricea</taxon>
    </lineage>
</organism>
<evidence type="ECO:0000256" key="5">
    <source>
        <dbReference type="ARBA" id="ARBA00015196"/>
    </source>
</evidence>
<evidence type="ECO:0000256" key="2">
    <source>
        <dbReference type="ARBA" id="ARBA00005135"/>
    </source>
</evidence>
<evidence type="ECO:0000256" key="1">
    <source>
        <dbReference type="ARBA" id="ARBA00001946"/>
    </source>
</evidence>
<evidence type="ECO:0000256" key="6">
    <source>
        <dbReference type="ARBA" id="ARBA00022605"/>
    </source>
</evidence>
<keyword evidence="7" id="KW-0479">Metal-binding</keyword>
<evidence type="ECO:0000256" key="4">
    <source>
        <dbReference type="ARBA" id="ARBA00012640"/>
    </source>
</evidence>
<keyword evidence="8" id="KW-0378">Hydrolase</keyword>
<evidence type="ECO:0000256" key="10">
    <source>
        <dbReference type="ARBA" id="ARBA00023299"/>
    </source>
</evidence>
<dbReference type="AlphaFoldDB" id="A0A6S7FJX7"/>
<dbReference type="CDD" id="cd04309">
    <property type="entry name" value="HAD_PSP_eu"/>
    <property type="match status" value="1"/>
</dbReference>
<dbReference type="NCBIfam" id="TIGR00338">
    <property type="entry name" value="serB"/>
    <property type="match status" value="1"/>
</dbReference>
<sequence>MRYWLMTSLFTFCAFYHVQMFNKILPRTKMPTNTRKYLDTLTKDQLKEIWRTADAVCFDVDSTIVQEEGIDELAEFCGVGEAVKQWTIQAMGGNIRFRTALETRLNMCNLTLEQLERYKKEKPLTLTAGIKELIGHLHSEKIPVFLISGGFRQLNVPLAHRLNIPSENVFSVELLFDSDGRYHGFNKNNPTSDSGGKTKVVHRLKDKYGFKRLIMIGDGATDMETCPPADGFIGFGGNVIRDKVREHSPWFVTSFQELLDELKVSN</sequence>
<name>A0A6S7FJX7_PARCT</name>
<keyword evidence="6" id="KW-0028">Amino-acid biosynthesis</keyword>
<dbReference type="UniPathway" id="UPA00135">
    <property type="reaction ID" value="UER00198"/>
</dbReference>